<accession>A0A0E9TUV8</accession>
<protein>
    <submittedName>
        <fullName evidence="1">Uncharacterized protein</fullName>
    </submittedName>
</protein>
<dbReference type="EMBL" id="GBXM01052064">
    <property type="protein sequence ID" value="JAH56513.1"/>
    <property type="molecule type" value="Transcribed_RNA"/>
</dbReference>
<name>A0A0E9TUV8_ANGAN</name>
<evidence type="ECO:0000313" key="1">
    <source>
        <dbReference type="EMBL" id="JAH56513.1"/>
    </source>
</evidence>
<reference evidence="1" key="2">
    <citation type="journal article" date="2015" name="Fish Shellfish Immunol.">
        <title>Early steps in the European eel (Anguilla anguilla)-Vibrio vulnificus interaction in the gills: Role of the RtxA13 toxin.</title>
        <authorList>
            <person name="Callol A."/>
            <person name="Pajuelo D."/>
            <person name="Ebbesson L."/>
            <person name="Teles M."/>
            <person name="MacKenzie S."/>
            <person name="Amaro C."/>
        </authorList>
    </citation>
    <scope>NUCLEOTIDE SEQUENCE</scope>
</reference>
<proteinExistence type="predicted"/>
<reference evidence="1" key="1">
    <citation type="submission" date="2014-11" db="EMBL/GenBank/DDBJ databases">
        <authorList>
            <person name="Amaro Gonzalez C."/>
        </authorList>
    </citation>
    <scope>NUCLEOTIDE SEQUENCE</scope>
</reference>
<dbReference type="AlphaFoldDB" id="A0A0E9TUV8"/>
<sequence length="28" mass="3530">MDVKPIKYLKLNLLTNHEQYYHFFNRTC</sequence>
<organism evidence="1">
    <name type="scientific">Anguilla anguilla</name>
    <name type="common">European freshwater eel</name>
    <name type="synonym">Muraena anguilla</name>
    <dbReference type="NCBI Taxonomy" id="7936"/>
    <lineage>
        <taxon>Eukaryota</taxon>
        <taxon>Metazoa</taxon>
        <taxon>Chordata</taxon>
        <taxon>Craniata</taxon>
        <taxon>Vertebrata</taxon>
        <taxon>Euteleostomi</taxon>
        <taxon>Actinopterygii</taxon>
        <taxon>Neopterygii</taxon>
        <taxon>Teleostei</taxon>
        <taxon>Anguilliformes</taxon>
        <taxon>Anguillidae</taxon>
        <taxon>Anguilla</taxon>
    </lineage>
</organism>